<feature type="region of interest" description="Disordered" evidence="14">
    <location>
        <begin position="301"/>
        <end position="379"/>
    </location>
</feature>
<keyword evidence="17" id="KW-1185">Reference proteome</keyword>
<feature type="region of interest" description="Disordered" evidence="14">
    <location>
        <begin position="763"/>
        <end position="810"/>
    </location>
</feature>
<evidence type="ECO:0000256" key="13">
    <source>
        <dbReference type="PIRSR" id="PIRSR607828-2"/>
    </source>
</evidence>
<feature type="compositionally biased region" description="Low complexity" evidence="14">
    <location>
        <begin position="617"/>
        <end position="629"/>
    </location>
</feature>
<evidence type="ECO:0000256" key="7">
    <source>
        <dbReference type="ARBA" id="ARBA00022644"/>
    </source>
</evidence>
<evidence type="ECO:0000256" key="12">
    <source>
        <dbReference type="ARBA" id="ARBA00048271"/>
    </source>
</evidence>
<comment type="pathway">
    <text evidence="2">Polyol metabolism; myo-inositol degradation into D-glucuronate; D-glucuronate from myo-inositol: step 1/1.</text>
</comment>
<comment type="catalytic activity">
    <reaction evidence="12">
        <text>myo-inositol + O2 = D-glucuronate + H2O + H(+)</text>
        <dbReference type="Rhea" id="RHEA:23696"/>
        <dbReference type="ChEBI" id="CHEBI:15377"/>
        <dbReference type="ChEBI" id="CHEBI:15378"/>
        <dbReference type="ChEBI" id="CHEBI:15379"/>
        <dbReference type="ChEBI" id="CHEBI:17268"/>
        <dbReference type="ChEBI" id="CHEBI:58720"/>
        <dbReference type="EC" id="1.13.99.1"/>
    </reaction>
</comment>
<evidence type="ECO:0000256" key="5">
    <source>
        <dbReference type="ARBA" id="ARBA00019269"/>
    </source>
</evidence>
<dbReference type="AlphaFoldDB" id="A0A8J4CXP4"/>
<dbReference type="InterPro" id="IPR007828">
    <property type="entry name" value="Inositol_oxygenase"/>
</dbReference>
<evidence type="ECO:0000256" key="2">
    <source>
        <dbReference type="ARBA" id="ARBA00005167"/>
    </source>
</evidence>
<dbReference type="UniPathway" id="UPA00111">
    <property type="reaction ID" value="UER00527"/>
</dbReference>
<keyword evidence="9" id="KW-0560">Oxidoreductase</keyword>
<dbReference type="GO" id="GO:0005506">
    <property type="term" value="F:iron ion binding"/>
    <property type="evidence" value="ECO:0007669"/>
    <property type="project" value="InterPro"/>
</dbReference>
<comment type="cofactor">
    <cofactor evidence="13">
        <name>Fe cation</name>
        <dbReference type="ChEBI" id="CHEBI:24875"/>
    </cofactor>
    <text evidence="13">Binds 2 iron ions per subunit.</text>
</comment>
<dbReference type="Proteomes" id="UP000722791">
    <property type="component" value="Unassembled WGS sequence"/>
</dbReference>
<evidence type="ECO:0000256" key="9">
    <source>
        <dbReference type="ARBA" id="ARBA00023002"/>
    </source>
</evidence>
<feature type="region of interest" description="Disordered" evidence="14">
    <location>
        <begin position="497"/>
        <end position="523"/>
    </location>
</feature>
<sequence>MMDFITMQAPAARRAFGRSLLRHTFGHLPGDLPSSEEVCTGLGRTGDDYFLCCPMKKSRSHNSMAQTTESVLEPEDGSYFITSAPDNAYCLIDMEGNTDDDDDDDAESACCAKGGSSVETGCCQAKATAPLQLRHSASSSTALSSAPSGISSPSPPILLASRLPCDCGTGRCQRISAQGMAGLGNAGTIQVANGQQEKLTQQGPTTPVVLSSSSAAAVVVPSGRKAATDVVIDALGEDGIGSELMGAFCALTPDQWAAFKAAVSSNRDAAEKATAATAAAEPGAAVTTSTAVAAAVAEVATSRPHVTHPQSAAEHQQQYGAGAGAQREMDLPAQQQQQQPQGPGLSAARAPVASDSRGSAGWDGDGLVETVQHASPGGSATSIASLWGAVGGKAGAAVYDSTDDNAQAGQMLGQYRGWSNTTTNSTAPSVPALKVQSPFMIVATANDAGFRAHELNQAQIAPRPRSQVHAPSHHQRDHRLEAYLAARYTHHAGVPVQHPALAPPQVDDDDSRDGALSLPGSPATRTMSCTADVGAGGALMSARNQLLREYNGQGAQPPRATAVGGLSSANTTINGNYSYGEDCGTAYSSSYSRAAAQARSNAHSRFSVDLHHCPRKQYNQPQQQSQRQQHGAVAAVSHPYHPGSPLRRRGAGSLGLQPQSTSYTTYGYRRACSSIAAVEQPAGAAIIGGGGGGCSSDEEDDADLEGPRLITAFRSHTGMMARGSGWGLLGADSSPTTPGGEGFRRDQWTSATAAAVSTAAVSAVGGSGSGPSGSAHNGGCGSSGTASGEGGGGETTAGDKDGGSGDIGDGLTRKRSSYHLTNSHAAVELFLRLNHARQTMDFVKRQTQLFANLDKANMTVWEALHTLNELREYEAVLMAEGREALEIAELPLLEHAFQTAELCRLHHPDLDWLHLVGLIHGLGKLLAHRRFGAQPQWAICGETYPLGCRFSPHILGSQYFTANPDRRRRLYNTSTGLYDSGCGLLNVVMSWSAQEYLYLVLMLNRVLLPQDGLWILRHAKFLSLTRPHSCYLPLCSGDDLRRLPLLRSFQSMVAYRRVELPEGFALTGEARTAYYTELIARYIGDGPLHW</sequence>
<dbReference type="EC" id="1.13.99.1" evidence="4"/>
<dbReference type="Pfam" id="PF05153">
    <property type="entry name" value="MIOX"/>
    <property type="match status" value="1"/>
</dbReference>
<evidence type="ECO:0000256" key="14">
    <source>
        <dbReference type="SAM" id="MobiDB-lite"/>
    </source>
</evidence>
<keyword evidence="8 13" id="KW-0479">Metal-binding</keyword>
<feature type="binding site" evidence="13">
    <location>
        <position position="920"/>
    </location>
    <ligand>
        <name>Fe cation</name>
        <dbReference type="ChEBI" id="CHEBI:24875"/>
        <label>1</label>
    </ligand>
</feature>
<organism evidence="15 17">
    <name type="scientific">Volvox reticuliferus</name>
    <dbReference type="NCBI Taxonomy" id="1737510"/>
    <lineage>
        <taxon>Eukaryota</taxon>
        <taxon>Viridiplantae</taxon>
        <taxon>Chlorophyta</taxon>
        <taxon>core chlorophytes</taxon>
        <taxon>Chlorophyceae</taxon>
        <taxon>CS clade</taxon>
        <taxon>Chlamydomonadales</taxon>
        <taxon>Volvocaceae</taxon>
        <taxon>Volvox</taxon>
    </lineage>
</organism>
<dbReference type="OrthoDB" id="546414at2759"/>
<evidence type="ECO:0000256" key="11">
    <source>
        <dbReference type="ARBA" id="ARBA00029668"/>
    </source>
</evidence>
<evidence type="ECO:0000313" key="16">
    <source>
        <dbReference type="EMBL" id="GIL95621.1"/>
    </source>
</evidence>
<comment type="subcellular location">
    <subcellularLocation>
        <location evidence="1">Cytoplasm</location>
    </subcellularLocation>
</comment>
<dbReference type="GO" id="GO:0005737">
    <property type="term" value="C:cytoplasm"/>
    <property type="evidence" value="ECO:0007669"/>
    <property type="project" value="UniProtKB-SubCell"/>
</dbReference>
<evidence type="ECO:0000256" key="4">
    <source>
        <dbReference type="ARBA" id="ARBA00011919"/>
    </source>
</evidence>
<name>A0A8J4CXP4_9CHLO</name>
<evidence type="ECO:0000256" key="8">
    <source>
        <dbReference type="ARBA" id="ARBA00022723"/>
    </source>
</evidence>
<dbReference type="GO" id="GO:0019310">
    <property type="term" value="P:inositol catabolic process"/>
    <property type="evidence" value="ECO:0007669"/>
    <property type="project" value="InterPro"/>
</dbReference>
<keyword evidence="10 13" id="KW-0408">Iron</keyword>
<dbReference type="PANTHER" id="PTHR12588:SF0">
    <property type="entry name" value="INOSITOL OXYGENASE"/>
    <property type="match status" value="1"/>
</dbReference>
<keyword evidence="6" id="KW-0963">Cytoplasm</keyword>
<evidence type="ECO:0000256" key="6">
    <source>
        <dbReference type="ARBA" id="ARBA00022490"/>
    </source>
</evidence>
<dbReference type="SUPFAM" id="SSF109604">
    <property type="entry name" value="HD-domain/PDEase-like"/>
    <property type="match status" value="1"/>
</dbReference>
<dbReference type="EMBL" id="BNCQ01000002">
    <property type="protein sequence ID" value="GIL95621.1"/>
    <property type="molecule type" value="Genomic_DNA"/>
</dbReference>
<feature type="compositionally biased region" description="Gly residues" evidence="14">
    <location>
        <begin position="765"/>
        <end position="795"/>
    </location>
</feature>
<gene>
    <name evidence="15" type="ORF">Vretifemale_15480</name>
    <name evidence="16" type="ORF">Vretimale_1606</name>
</gene>
<feature type="region of interest" description="Disordered" evidence="14">
    <location>
        <begin position="617"/>
        <end position="657"/>
    </location>
</feature>
<accession>A0A8J4CXP4</accession>
<evidence type="ECO:0000313" key="17">
    <source>
        <dbReference type="Proteomes" id="UP000747110"/>
    </source>
</evidence>
<evidence type="ECO:0000256" key="10">
    <source>
        <dbReference type="ARBA" id="ARBA00023004"/>
    </source>
</evidence>
<evidence type="ECO:0000256" key="3">
    <source>
        <dbReference type="ARBA" id="ARBA00005286"/>
    </source>
</evidence>
<keyword evidence="7" id="KW-0060">Ascorbate biosynthesis</keyword>
<protein>
    <recommendedName>
        <fullName evidence="5">Inositol oxygenase</fullName>
        <ecNumber evidence="4">1.13.99.1</ecNumber>
    </recommendedName>
    <alternativeName>
        <fullName evidence="11">Myo-inositol oxygenase</fullName>
    </alternativeName>
</protein>
<dbReference type="GO" id="GO:0019853">
    <property type="term" value="P:L-ascorbic acid biosynthetic process"/>
    <property type="evidence" value="ECO:0007669"/>
    <property type="project" value="UniProtKB-KW"/>
</dbReference>
<comment type="caution">
    <text evidence="15">The sequence shown here is derived from an EMBL/GenBank/DDBJ whole genome shotgun (WGS) entry which is preliminary data.</text>
</comment>
<evidence type="ECO:0000256" key="1">
    <source>
        <dbReference type="ARBA" id="ARBA00004496"/>
    </source>
</evidence>
<feature type="compositionally biased region" description="Low complexity" evidence="14">
    <location>
        <begin position="334"/>
        <end position="344"/>
    </location>
</feature>
<evidence type="ECO:0000313" key="15">
    <source>
        <dbReference type="EMBL" id="GIL87509.1"/>
    </source>
</evidence>
<dbReference type="Proteomes" id="UP000747110">
    <property type="component" value="Unassembled WGS sequence"/>
</dbReference>
<proteinExistence type="inferred from homology"/>
<dbReference type="EMBL" id="BNCP01000039">
    <property type="protein sequence ID" value="GIL87509.1"/>
    <property type="molecule type" value="Genomic_DNA"/>
</dbReference>
<feature type="binding site" evidence="13">
    <location>
        <position position="895"/>
    </location>
    <ligand>
        <name>Fe cation</name>
        <dbReference type="ChEBI" id="CHEBI:24875"/>
        <label>1</label>
    </ligand>
</feature>
<reference evidence="15" key="1">
    <citation type="journal article" date="2021" name="Proc. Natl. Acad. Sci. U.S.A.">
        <title>Three genomes in the algal genus Volvox reveal the fate of a haploid sex-determining region after a transition to homothallism.</title>
        <authorList>
            <person name="Yamamoto K."/>
            <person name="Hamaji T."/>
            <person name="Kawai-Toyooka H."/>
            <person name="Matsuzaki R."/>
            <person name="Takahashi F."/>
            <person name="Nishimura Y."/>
            <person name="Kawachi M."/>
            <person name="Noguchi H."/>
            <person name="Minakuchi Y."/>
            <person name="Umen J.G."/>
            <person name="Toyoda A."/>
            <person name="Nozaki H."/>
        </authorList>
    </citation>
    <scope>NUCLEOTIDE SEQUENCE</scope>
    <source>
        <strain evidence="16">NIES-3785</strain>
        <strain evidence="15">NIES-3786</strain>
    </source>
</reference>
<dbReference type="GO" id="GO:0050113">
    <property type="term" value="F:inositol oxygenase activity"/>
    <property type="evidence" value="ECO:0007669"/>
    <property type="project" value="UniProtKB-EC"/>
</dbReference>
<dbReference type="PANTHER" id="PTHR12588">
    <property type="entry name" value="MYOINOSITOL OXYGENASE"/>
    <property type="match status" value="1"/>
</dbReference>
<comment type="similarity">
    <text evidence="3">Belongs to the myo-inositol oxygenase family.</text>
</comment>
<feature type="compositionally biased region" description="Low complexity" evidence="14">
    <location>
        <begin position="312"/>
        <end position="326"/>
    </location>
</feature>